<dbReference type="Gene3D" id="1.50.10.10">
    <property type="match status" value="1"/>
</dbReference>
<protein>
    <recommendedName>
        <fullName evidence="1">Alpha-L-rhamnosidase six-hairpin glycosidase domain-containing protein</fullName>
    </recommendedName>
</protein>
<accession>A0ABR2IZX2</accession>
<proteinExistence type="predicted"/>
<evidence type="ECO:0000313" key="2">
    <source>
        <dbReference type="EMBL" id="KAK8870825.1"/>
    </source>
</evidence>
<dbReference type="SUPFAM" id="SSF48208">
    <property type="entry name" value="Six-hairpin glycosidases"/>
    <property type="match status" value="1"/>
</dbReference>
<dbReference type="Pfam" id="PF17389">
    <property type="entry name" value="Bac_rhamnosid6H"/>
    <property type="match status" value="1"/>
</dbReference>
<name>A0ABR2IZX2_9EUKA</name>
<comment type="caution">
    <text evidence="2">The sequence shown here is derived from an EMBL/GenBank/DDBJ whole genome shotgun (WGS) entry which is preliminary data.</text>
</comment>
<dbReference type="InterPro" id="IPR008928">
    <property type="entry name" value="6-hairpin_glycosidase_sf"/>
</dbReference>
<feature type="domain" description="Alpha-L-rhamnosidase six-hairpin glycosidase" evidence="1">
    <location>
        <begin position="2"/>
        <end position="90"/>
    </location>
</feature>
<dbReference type="InterPro" id="IPR012341">
    <property type="entry name" value="6hp_glycosidase-like_sf"/>
</dbReference>
<reference evidence="2 3" key="1">
    <citation type="submission" date="2024-04" db="EMBL/GenBank/DDBJ databases">
        <title>Tritrichomonas musculus Genome.</title>
        <authorList>
            <person name="Alves-Ferreira E."/>
            <person name="Grigg M."/>
            <person name="Lorenzi H."/>
            <person name="Galac M."/>
        </authorList>
    </citation>
    <scope>NUCLEOTIDE SEQUENCE [LARGE SCALE GENOMIC DNA]</scope>
    <source>
        <strain evidence="2 3">EAF2021</strain>
    </source>
</reference>
<dbReference type="EMBL" id="JAPFFF010000014">
    <property type="protein sequence ID" value="KAK8870825.1"/>
    <property type="molecule type" value="Genomic_DNA"/>
</dbReference>
<evidence type="ECO:0000313" key="3">
    <source>
        <dbReference type="Proteomes" id="UP001470230"/>
    </source>
</evidence>
<organism evidence="2 3">
    <name type="scientific">Tritrichomonas musculus</name>
    <dbReference type="NCBI Taxonomy" id="1915356"/>
    <lineage>
        <taxon>Eukaryota</taxon>
        <taxon>Metamonada</taxon>
        <taxon>Parabasalia</taxon>
        <taxon>Tritrichomonadida</taxon>
        <taxon>Tritrichomonadidae</taxon>
        <taxon>Tritrichomonas</taxon>
    </lineage>
</organism>
<sequence length="100" mass="11744">MMKDWVDKIRRGDQERGEERHLYDYTNQFSDWVALDGRTSQSFKGGTDENFITSCYYAMSAKMVSDAAQVLGKEEDALYYLDLHDKIKALTFYLFLIKSY</sequence>
<dbReference type="Proteomes" id="UP001470230">
    <property type="component" value="Unassembled WGS sequence"/>
</dbReference>
<gene>
    <name evidence="2" type="ORF">M9Y10_008723</name>
</gene>
<dbReference type="InterPro" id="IPR035396">
    <property type="entry name" value="Bac_rhamnosid6H"/>
</dbReference>
<evidence type="ECO:0000259" key="1">
    <source>
        <dbReference type="Pfam" id="PF17389"/>
    </source>
</evidence>
<keyword evidence="3" id="KW-1185">Reference proteome</keyword>